<comment type="similarity">
    <text evidence="7">Belongs to the binding-protein-dependent transport system permease family.</text>
</comment>
<evidence type="ECO:0000313" key="9">
    <source>
        <dbReference type="EMBL" id="MCL3996267.1"/>
    </source>
</evidence>
<keyword evidence="5 7" id="KW-1133">Transmembrane helix</keyword>
<feature type="transmembrane region" description="Helical" evidence="7">
    <location>
        <begin position="251"/>
        <end position="273"/>
    </location>
</feature>
<feature type="transmembrane region" description="Helical" evidence="7">
    <location>
        <begin position="111"/>
        <end position="134"/>
    </location>
</feature>
<evidence type="ECO:0000313" key="10">
    <source>
        <dbReference type="Proteomes" id="UP001202052"/>
    </source>
</evidence>
<dbReference type="Pfam" id="PF19300">
    <property type="entry name" value="BPD_transp_1_N"/>
    <property type="match status" value="1"/>
</dbReference>
<name>A0ABT0NXS0_9ACTN</name>
<sequence length="326" mass="35635">MFRFLVRRILGAAVILLIISALVFVLFYAAPRDPARIACGKVCTPETLELVKKNLGISDPLPMQYWEWLKGLFVGRDYTSYGHCDAPCLGYSFQSREPVLDTILDRFPTTISLSLGAAVVFLIFGVGTGMLAAVKQGKALDKIASSASLIASSMQIYVVGVFATYLLVDQLHLLDRASYTPFTDNPGKWFSGLLVPWLVLSLIFTANYTRMTRSQMVESLTQDYVRTARAKGLSRRTVFFRFAWRGAMGPIITIFGLDLGVLLGGAIITESTFSLQGLGMLSVKAVGTNDLPILLGVIMVAAAAIIVFNIIVDAVYAMIDPRVRLA</sequence>
<feature type="transmembrane region" description="Helical" evidence="7">
    <location>
        <begin position="146"/>
        <end position="168"/>
    </location>
</feature>
<dbReference type="PANTHER" id="PTHR43163:SF6">
    <property type="entry name" value="DIPEPTIDE TRANSPORT SYSTEM PERMEASE PROTEIN DPPB-RELATED"/>
    <property type="match status" value="1"/>
</dbReference>
<keyword evidence="6 7" id="KW-0472">Membrane</keyword>
<dbReference type="CDD" id="cd06261">
    <property type="entry name" value="TM_PBP2"/>
    <property type="match status" value="1"/>
</dbReference>
<dbReference type="InterPro" id="IPR035906">
    <property type="entry name" value="MetI-like_sf"/>
</dbReference>
<evidence type="ECO:0000256" key="2">
    <source>
        <dbReference type="ARBA" id="ARBA00022448"/>
    </source>
</evidence>
<keyword evidence="4 7" id="KW-0812">Transmembrane</keyword>
<proteinExistence type="inferred from homology"/>
<accession>A0ABT0NXS0</accession>
<keyword evidence="2 7" id="KW-0813">Transport</keyword>
<feature type="transmembrane region" description="Helical" evidence="7">
    <location>
        <begin position="188"/>
        <end position="206"/>
    </location>
</feature>
<reference evidence="9 10" key="1">
    <citation type="submission" date="2022-05" db="EMBL/GenBank/DDBJ databases">
        <title>Genome Resource of Streptomyces lavenduligriseus GA1-1, a Strain with Broad-Spectrum Antifungal Activity against Phytopathogenic Fungi.</title>
        <authorList>
            <person name="Qi D."/>
        </authorList>
    </citation>
    <scope>NUCLEOTIDE SEQUENCE [LARGE SCALE GENOMIC DNA]</scope>
    <source>
        <strain evidence="9 10">GA1-1</strain>
    </source>
</reference>
<organism evidence="9 10">
    <name type="scientific">Streptomyces lavenduligriseus</name>
    <dbReference type="NCBI Taxonomy" id="67315"/>
    <lineage>
        <taxon>Bacteria</taxon>
        <taxon>Bacillati</taxon>
        <taxon>Actinomycetota</taxon>
        <taxon>Actinomycetes</taxon>
        <taxon>Kitasatosporales</taxon>
        <taxon>Streptomycetaceae</taxon>
        <taxon>Streptomyces</taxon>
    </lineage>
</organism>
<dbReference type="Gene3D" id="1.10.3720.10">
    <property type="entry name" value="MetI-like"/>
    <property type="match status" value="1"/>
</dbReference>
<protein>
    <submittedName>
        <fullName evidence="9">ABC transporter permease</fullName>
    </submittedName>
</protein>
<comment type="subcellular location">
    <subcellularLocation>
        <location evidence="1 7">Cell membrane</location>
        <topology evidence="1 7">Multi-pass membrane protein</topology>
    </subcellularLocation>
</comment>
<feature type="transmembrane region" description="Helical" evidence="7">
    <location>
        <begin position="9"/>
        <end position="30"/>
    </location>
</feature>
<dbReference type="Proteomes" id="UP001202052">
    <property type="component" value="Unassembled WGS sequence"/>
</dbReference>
<dbReference type="PANTHER" id="PTHR43163">
    <property type="entry name" value="DIPEPTIDE TRANSPORT SYSTEM PERMEASE PROTEIN DPPB-RELATED"/>
    <property type="match status" value="1"/>
</dbReference>
<evidence type="ECO:0000256" key="1">
    <source>
        <dbReference type="ARBA" id="ARBA00004651"/>
    </source>
</evidence>
<dbReference type="RefSeq" id="WP_030778912.1">
    <property type="nucleotide sequence ID" value="NZ_JAMCCK010000033.1"/>
</dbReference>
<feature type="transmembrane region" description="Helical" evidence="7">
    <location>
        <begin position="293"/>
        <end position="319"/>
    </location>
</feature>
<dbReference type="SUPFAM" id="SSF161098">
    <property type="entry name" value="MetI-like"/>
    <property type="match status" value="1"/>
</dbReference>
<dbReference type="InterPro" id="IPR000515">
    <property type="entry name" value="MetI-like"/>
</dbReference>
<dbReference type="InterPro" id="IPR045621">
    <property type="entry name" value="BPD_transp_1_N"/>
</dbReference>
<feature type="domain" description="ABC transmembrane type-1" evidence="8">
    <location>
        <begin position="107"/>
        <end position="316"/>
    </location>
</feature>
<evidence type="ECO:0000259" key="8">
    <source>
        <dbReference type="PROSITE" id="PS50928"/>
    </source>
</evidence>
<dbReference type="PROSITE" id="PS50928">
    <property type="entry name" value="ABC_TM1"/>
    <property type="match status" value="1"/>
</dbReference>
<keyword evidence="10" id="KW-1185">Reference proteome</keyword>
<dbReference type="EMBL" id="JAMCCK010000033">
    <property type="protein sequence ID" value="MCL3996267.1"/>
    <property type="molecule type" value="Genomic_DNA"/>
</dbReference>
<gene>
    <name evidence="9" type="ORF">M4438_22600</name>
</gene>
<evidence type="ECO:0000256" key="7">
    <source>
        <dbReference type="RuleBase" id="RU363032"/>
    </source>
</evidence>
<keyword evidence="3" id="KW-1003">Cell membrane</keyword>
<evidence type="ECO:0000256" key="6">
    <source>
        <dbReference type="ARBA" id="ARBA00023136"/>
    </source>
</evidence>
<evidence type="ECO:0000256" key="3">
    <source>
        <dbReference type="ARBA" id="ARBA00022475"/>
    </source>
</evidence>
<evidence type="ECO:0000256" key="5">
    <source>
        <dbReference type="ARBA" id="ARBA00022989"/>
    </source>
</evidence>
<evidence type="ECO:0000256" key="4">
    <source>
        <dbReference type="ARBA" id="ARBA00022692"/>
    </source>
</evidence>
<dbReference type="Pfam" id="PF00528">
    <property type="entry name" value="BPD_transp_1"/>
    <property type="match status" value="1"/>
</dbReference>
<comment type="caution">
    <text evidence="9">The sequence shown here is derived from an EMBL/GenBank/DDBJ whole genome shotgun (WGS) entry which is preliminary data.</text>
</comment>